<evidence type="ECO:0000313" key="9">
    <source>
        <dbReference type="EMBL" id="PRO66901.1"/>
    </source>
</evidence>
<feature type="transmembrane region" description="Helical" evidence="8">
    <location>
        <begin position="66"/>
        <end position="89"/>
    </location>
</feature>
<dbReference type="GO" id="GO:0005886">
    <property type="term" value="C:plasma membrane"/>
    <property type="evidence" value="ECO:0007669"/>
    <property type="project" value="UniProtKB-SubCell"/>
</dbReference>
<evidence type="ECO:0000256" key="2">
    <source>
        <dbReference type="ARBA" id="ARBA00009773"/>
    </source>
</evidence>
<dbReference type="AlphaFoldDB" id="A0A2P6MKV7"/>
<dbReference type="OrthoDB" id="9793390at2"/>
<evidence type="ECO:0000256" key="3">
    <source>
        <dbReference type="ARBA" id="ARBA00022448"/>
    </source>
</evidence>
<dbReference type="InterPro" id="IPR002549">
    <property type="entry name" value="AI-2E-like"/>
</dbReference>
<keyword evidence="6 8" id="KW-1133">Transmembrane helix</keyword>
<reference evidence="9 10" key="1">
    <citation type="submission" date="2018-03" db="EMBL/GenBank/DDBJ databases">
        <title>Bacillus urumqiensis sp. nov., a moderately haloalkaliphilic bacterium isolated from a salt lake.</title>
        <authorList>
            <person name="Zhao B."/>
            <person name="Liao Z."/>
        </authorList>
    </citation>
    <scope>NUCLEOTIDE SEQUENCE [LARGE SCALE GENOMIC DNA]</scope>
    <source>
        <strain evidence="9 10">BZ-SZ-XJ18</strain>
    </source>
</reference>
<keyword evidence="10" id="KW-1185">Reference proteome</keyword>
<keyword evidence="5 8" id="KW-0812">Transmembrane</keyword>
<evidence type="ECO:0000256" key="5">
    <source>
        <dbReference type="ARBA" id="ARBA00022692"/>
    </source>
</evidence>
<keyword evidence="3" id="KW-0813">Transport</keyword>
<feature type="transmembrane region" description="Helical" evidence="8">
    <location>
        <begin position="314"/>
        <end position="340"/>
    </location>
</feature>
<evidence type="ECO:0000256" key="8">
    <source>
        <dbReference type="SAM" id="Phobius"/>
    </source>
</evidence>
<dbReference type="Pfam" id="PF01594">
    <property type="entry name" value="AI-2E_transport"/>
    <property type="match status" value="1"/>
</dbReference>
<proteinExistence type="inferred from homology"/>
<keyword evidence="7 8" id="KW-0472">Membrane</keyword>
<dbReference type="EMBL" id="PVNS01000002">
    <property type="protein sequence ID" value="PRO66901.1"/>
    <property type="molecule type" value="Genomic_DNA"/>
</dbReference>
<keyword evidence="4" id="KW-1003">Cell membrane</keyword>
<organism evidence="9 10">
    <name type="scientific">Alkalicoccus urumqiensis</name>
    <name type="common">Bacillus urumqiensis</name>
    <dbReference type="NCBI Taxonomy" id="1548213"/>
    <lineage>
        <taxon>Bacteria</taxon>
        <taxon>Bacillati</taxon>
        <taxon>Bacillota</taxon>
        <taxon>Bacilli</taxon>
        <taxon>Bacillales</taxon>
        <taxon>Bacillaceae</taxon>
        <taxon>Alkalicoccus</taxon>
    </lineage>
</organism>
<feature type="transmembrane region" description="Helical" evidence="8">
    <location>
        <begin position="271"/>
        <end position="294"/>
    </location>
</feature>
<gene>
    <name evidence="9" type="ORF">C6I21_02980</name>
</gene>
<dbReference type="PANTHER" id="PTHR21716:SF53">
    <property type="entry name" value="PERMEASE PERM-RELATED"/>
    <property type="match status" value="1"/>
</dbReference>
<comment type="caution">
    <text evidence="9">The sequence shown here is derived from an EMBL/GenBank/DDBJ whole genome shotgun (WGS) entry which is preliminary data.</text>
</comment>
<dbReference type="Proteomes" id="UP000243650">
    <property type="component" value="Unassembled WGS sequence"/>
</dbReference>
<protein>
    <submittedName>
        <fullName evidence="9">AI-2E family transporter</fullName>
    </submittedName>
</protein>
<feature type="transmembrane region" description="Helical" evidence="8">
    <location>
        <begin position="33"/>
        <end position="54"/>
    </location>
</feature>
<feature type="transmembrane region" description="Helical" evidence="8">
    <location>
        <begin position="156"/>
        <end position="181"/>
    </location>
</feature>
<feature type="transmembrane region" description="Helical" evidence="8">
    <location>
        <begin position="245"/>
        <end position="264"/>
    </location>
</feature>
<feature type="transmembrane region" description="Helical" evidence="8">
    <location>
        <begin position="214"/>
        <end position="239"/>
    </location>
</feature>
<dbReference type="GO" id="GO:0055085">
    <property type="term" value="P:transmembrane transport"/>
    <property type="evidence" value="ECO:0007669"/>
    <property type="project" value="TreeGrafter"/>
</dbReference>
<accession>A0A2P6MKV7</accession>
<evidence type="ECO:0000256" key="4">
    <source>
        <dbReference type="ARBA" id="ARBA00022475"/>
    </source>
</evidence>
<evidence type="ECO:0000256" key="7">
    <source>
        <dbReference type="ARBA" id="ARBA00023136"/>
    </source>
</evidence>
<comment type="similarity">
    <text evidence="2">Belongs to the autoinducer-2 exporter (AI-2E) (TC 2.A.86) family.</text>
</comment>
<evidence type="ECO:0000313" key="10">
    <source>
        <dbReference type="Proteomes" id="UP000243650"/>
    </source>
</evidence>
<comment type="subcellular location">
    <subcellularLocation>
        <location evidence="1">Cell membrane</location>
        <topology evidence="1">Multi-pass membrane protein</topology>
    </subcellularLocation>
</comment>
<evidence type="ECO:0000256" key="6">
    <source>
        <dbReference type="ARBA" id="ARBA00022989"/>
    </source>
</evidence>
<name>A0A2P6MKV7_ALKUR</name>
<evidence type="ECO:0000256" key="1">
    <source>
        <dbReference type="ARBA" id="ARBA00004651"/>
    </source>
</evidence>
<dbReference type="PANTHER" id="PTHR21716">
    <property type="entry name" value="TRANSMEMBRANE PROTEIN"/>
    <property type="match status" value="1"/>
</dbReference>
<dbReference type="RefSeq" id="WP_105957937.1">
    <property type="nucleotide sequence ID" value="NZ_PVNS01000002.1"/>
</dbReference>
<sequence>MPKSKWFLFLYSTVLILLIVFLAKQVPFIFRPIGIAFSTLAPVILIGGVLYYIFRPLVRLLERFIPTVLAILTIFLTFIGAATLVVWLAGPLVVRQISSFINNFPSFMNDTESFISNLMQNDWFQRIMEMEALQNFDASSITENISTILQQSGGNLLSFLGMLVSVITVLVILPFVLFFLLKDAHKLPDNVLRYFPEDQQEEGHRIMSDMDSTISAYIQGQAIVSVFIGILSYIVYLIVGLDYSIVLALIAMFTNLIPFIGPFIGTIPAVIVALFDSPVTALWVILGIVIIQQIESNLISPNVMGHKLQIHPLTIILLLLLASNLAGLIGLILAIPTYAVTKVIVQNVYRLLKLKYPSLNG</sequence>